<protein>
    <submittedName>
        <fullName evidence="1">ATP-dependent DNA helicase</fullName>
    </submittedName>
</protein>
<dbReference type="PANTHER" id="PTHR10492">
    <property type="match status" value="1"/>
</dbReference>
<dbReference type="Proteomes" id="UP000887116">
    <property type="component" value="Unassembled WGS sequence"/>
</dbReference>
<keyword evidence="2" id="KW-1185">Reference proteome</keyword>
<name>A0A8X6HIJ9_TRICU</name>
<comment type="caution">
    <text evidence="1">The sequence shown here is derived from an EMBL/GenBank/DDBJ whole genome shotgun (WGS) entry which is preliminary data.</text>
</comment>
<evidence type="ECO:0000313" key="1">
    <source>
        <dbReference type="EMBL" id="GFR03739.1"/>
    </source>
</evidence>
<keyword evidence="1" id="KW-0547">Nucleotide-binding</keyword>
<keyword evidence="1" id="KW-0347">Helicase</keyword>
<feature type="non-terminal residue" evidence="1">
    <location>
        <position position="424"/>
    </location>
</feature>
<dbReference type="GO" id="GO:0004386">
    <property type="term" value="F:helicase activity"/>
    <property type="evidence" value="ECO:0007669"/>
    <property type="project" value="UniProtKB-KW"/>
</dbReference>
<gene>
    <name evidence="1" type="primary">LOC103519163</name>
    <name evidence="1" type="ORF">TNCT_196081</name>
</gene>
<sequence>MLVESLQSMLIEINSYIRDFKTALQYFPPNSNENDYKIVINADRRPSAEHRGRHNEPTTNEVSVLLYVNKGSDLAVFGVQNANDEVTSYQNGRYISTSEAIWRILSFSIHERFPPVTHLDIHLENGQRIYFDPSNVRGVVENPRNTTLMAFFDLCQNDEFAASLLYEEIPGYYTFNKQNGSFQRRRRGTPVEGHPGIFHEHTLGRIYTIHPNNRECYHLRMLLNVVKGPTSFKTLKSVNGILYPTYQAACLALGLLEGDNHWSDTLTDARISSSASKLRELFAIILVFCNVSNPSELWNKFQDHLMEDYVRDFQRHYPDADINAHLENFSNRALLALQDVLLSIGGNTLPHYGLPSPQAIDGIVENLNREYIEHTNFDPVELQHWINQNEPRLNSEQNQIYRLLTDSVNTKAGGVYFLDAPGGT</sequence>
<organism evidence="1 2">
    <name type="scientific">Trichonephila clavata</name>
    <name type="common">Joro spider</name>
    <name type="synonym">Nephila clavata</name>
    <dbReference type="NCBI Taxonomy" id="2740835"/>
    <lineage>
        <taxon>Eukaryota</taxon>
        <taxon>Metazoa</taxon>
        <taxon>Ecdysozoa</taxon>
        <taxon>Arthropoda</taxon>
        <taxon>Chelicerata</taxon>
        <taxon>Arachnida</taxon>
        <taxon>Araneae</taxon>
        <taxon>Araneomorphae</taxon>
        <taxon>Entelegynae</taxon>
        <taxon>Araneoidea</taxon>
        <taxon>Nephilidae</taxon>
        <taxon>Trichonephila</taxon>
    </lineage>
</organism>
<accession>A0A8X6HIJ9</accession>
<dbReference type="OrthoDB" id="7789720at2759"/>
<evidence type="ECO:0000313" key="2">
    <source>
        <dbReference type="Proteomes" id="UP000887116"/>
    </source>
</evidence>
<dbReference type="EMBL" id="BMAO01015719">
    <property type="protein sequence ID" value="GFR03739.1"/>
    <property type="molecule type" value="Genomic_DNA"/>
</dbReference>
<dbReference type="PANTHER" id="PTHR10492:SF57">
    <property type="entry name" value="ATP-DEPENDENT DNA HELICASE"/>
    <property type="match status" value="1"/>
</dbReference>
<dbReference type="AlphaFoldDB" id="A0A8X6HIJ9"/>
<keyword evidence="1" id="KW-0378">Hydrolase</keyword>
<proteinExistence type="predicted"/>
<keyword evidence="1" id="KW-0067">ATP-binding</keyword>
<reference evidence="1" key="1">
    <citation type="submission" date="2020-07" db="EMBL/GenBank/DDBJ databases">
        <title>Multicomponent nature underlies the extraordinary mechanical properties of spider dragline silk.</title>
        <authorList>
            <person name="Kono N."/>
            <person name="Nakamura H."/>
            <person name="Mori M."/>
            <person name="Yoshida Y."/>
            <person name="Ohtoshi R."/>
            <person name="Malay A.D."/>
            <person name="Moran D.A.P."/>
            <person name="Tomita M."/>
            <person name="Numata K."/>
            <person name="Arakawa K."/>
        </authorList>
    </citation>
    <scope>NUCLEOTIDE SEQUENCE</scope>
</reference>